<dbReference type="STRING" id="8022.A0A060X6G6"/>
<dbReference type="GO" id="GO:0005737">
    <property type="term" value="C:cytoplasm"/>
    <property type="evidence" value="ECO:0007669"/>
    <property type="project" value="UniProtKB-SubCell"/>
</dbReference>
<evidence type="ECO:0000256" key="4">
    <source>
        <dbReference type="ARBA" id="ARBA00022490"/>
    </source>
</evidence>
<dbReference type="EMBL" id="FR905001">
    <property type="protein sequence ID" value="CDQ74812.1"/>
    <property type="molecule type" value="Genomic_DNA"/>
</dbReference>
<dbReference type="GO" id="GO:0045835">
    <property type="term" value="P:negative regulation of meiotic nuclear division"/>
    <property type="evidence" value="ECO:0007669"/>
    <property type="project" value="InterPro"/>
</dbReference>
<dbReference type="PANTHER" id="PTHR15493:SF8">
    <property type="entry name" value="F-BOX ONLY PROTEIN 5"/>
    <property type="match status" value="1"/>
</dbReference>
<evidence type="ECO:0000256" key="1">
    <source>
        <dbReference type="ARBA" id="ARBA00004123"/>
    </source>
</evidence>
<sequence length="392" mass="44241">MKCQSNNNELRFACDMEKHVTYKESGLLTSPLMGCIQLVVKQLSPGVTSANICLNDDVQGVHNKENNQYDRILDEVNLGCEAFEDSGYLSLQNSQMEDFYNVKEQRKSLGLEIFSPCPPVADCHKAKHSASQLPILKFQHAICQELTNSFKRTQSYDWTVISWLAEGSGLERVIGGNMGLEFMDVLKALLERDMKHILTRILCLLDVDLISCRKVSKSWRKIICQDKSALRKCDQAEQRLQDSRIPVGLENVGFLTRDTTLSRVVMSCMQRVASTPIQKSTKRMLSQRACTQAPYCSHQSRFREYQEAASLLKQHESLKPCKRCGSPAKHNADAMRATCTRFSCAFDFCTQCQGPFHGSSTCCTRLTWRPSSSTATPILIGSARSKRNVRRL</sequence>
<gene>
    <name evidence="13" type="ORF">GSONMT00060198001</name>
</gene>
<evidence type="ECO:0000256" key="9">
    <source>
        <dbReference type="ARBA" id="ARBA00022833"/>
    </source>
</evidence>
<comment type="pathway">
    <text evidence="3">Protein modification; protein ubiquitination.</text>
</comment>
<dbReference type="GO" id="GO:0005634">
    <property type="term" value="C:nucleus"/>
    <property type="evidence" value="ECO:0007669"/>
    <property type="project" value="UniProtKB-SubCell"/>
</dbReference>
<dbReference type="PANTHER" id="PTHR15493">
    <property type="entry name" value="F-BOX ONLY PROTEIN 5 AND 43"/>
    <property type="match status" value="1"/>
</dbReference>
<dbReference type="GO" id="GO:0016567">
    <property type="term" value="P:protein ubiquitination"/>
    <property type="evidence" value="ECO:0007669"/>
    <property type="project" value="UniProtKB-UniPathway"/>
</dbReference>
<dbReference type="InterPro" id="IPR036047">
    <property type="entry name" value="F-box-like_dom_sf"/>
</dbReference>
<dbReference type="InterPro" id="IPR044064">
    <property type="entry name" value="ZF_ZBR"/>
</dbReference>
<dbReference type="CDD" id="cd20348">
    <property type="entry name" value="BRcat_RBR_EMI"/>
    <property type="match status" value="1"/>
</dbReference>
<evidence type="ECO:0000313" key="14">
    <source>
        <dbReference type="Proteomes" id="UP000193380"/>
    </source>
</evidence>
<keyword evidence="7" id="KW-0498">Mitosis</keyword>
<comment type="subcellular location">
    <subcellularLocation>
        <location evidence="2">Cytoplasm</location>
    </subcellularLocation>
    <subcellularLocation>
        <location evidence="1">Nucleus</location>
    </subcellularLocation>
</comment>
<dbReference type="Pfam" id="PF22191">
    <property type="entry name" value="IBR_1"/>
    <property type="match status" value="1"/>
</dbReference>
<evidence type="ECO:0000256" key="8">
    <source>
        <dbReference type="ARBA" id="ARBA00022786"/>
    </source>
</evidence>
<evidence type="ECO:0000256" key="11">
    <source>
        <dbReference type="PROSITE-ProRule" id="PRU01220"/>
    </source>
</evidence>
<dbReference type="GO" id="GO:0008270">
    <property type="term" value="F:zinc ion binding"/>
    <property type="evidence" value="ECO:0007669"/>
    <property type="project" value="UniProtKB-KW"/>
</dbReference>
<evidence type="ECO:0000256" key="3">
    <source>
        <dbReference type="ARBA" id="ARBA00004906"/>
    </source>
</evidence>
<keyword evidence="10" id="KW-0539">Nucleus</keyword>
<dbReference type="SUPFAM" id="SSF57850">
    <property type="entry name" value="RING/U-box"/>
    <property type="match status" value="1"/>
</dbReference>
<organism evidence="13 14">
    <name type="scientific">Oncorhynchus mykiss</name>
    <name type="common">Rainbow trout</name>
    <name type="synonym">Salmo gairdneri</name>
    <dbReference type="NCBI Taxonomy" id="8022"/>
    <lineage>
        <taxon>Eukaryota</taxon>
        <taxon>Metazoa</taxon>
        <taxon>Chordata</taxon>
        <taxon>Craniata</taxon>
        <taxon>Vertebrata</taxon>
        <taxon>Euteleostomi</taxon>
        <taxon>Actinopterygii</taxon>
        <taxon>Neopterygii</taxon>
        <taxon>Teleostei</taxon>
        <taxon>Protacanthopterygii</taxon>
        <taxon>Salmoniformes</taxon>
        <taxon>Salmonidae</taxon>
        <taxon>Salmoninae</taxon>
        <taxon>Oncorhynchus</taxon>
    </lineage>
</organism>
<name>A0A060X6G6_ONCMY</name>
<dbReference type="Proteomes" id="UP000193380">
    <property type="component" value="Chromosome 23"/>
</dbReference>
<keyword evidence="4" id="KW-0963">Cytoplasm</keyword>
<dbReference type="InterPro" id="IPR002867">
    <property type="entry name" value="IBR_dom"/>
</dbReference>
<evidence type="ECO:0000256" key="5">
    <source>
        <dbReference type="ARBA" id="ARBA00022723"/>
    </source>
</evidence>
<dbReference type="Gene3D" id="2.20.25.20">
    <property type="match status" value="1"/>
</dbReference>
<accession>A0A060X6G6</accession>
<feature type="domain" description="ZBR-type" evidence="12">
    <location>
        <begin position="317"/>
        <end position="365"/>
    </location>
</feature>
<evidence type="ECO:0000256" key="10">
    <source>
        <dbReference type="ARBA" id="ARBA00023242"/>
    </source>
</evidence>
<dbReference type="PROSITE" id="PS51872">
    <property type="entry name" value="ZF_ZBR"/>
    <property type="match status" value="1"/>
</dbReference>
<dbReference type="AlphaFoldDB" id="A0A060X6G6"/>
<dbReference type="PaxDb" id="8022-A0A060X6G6"/>
<keyword evidence="7" id="KW-0131">Cell cycle</keyword>
<dbReference type="InterPro" id="IPR047147">
    <property type="entry name" value="FBX5_43"/>
</dbReference>
<dbReference type="Gene3D" id="1.20.1280.50">
    <property type="match status" value="1"/>
</dbReference>
<evidence type="ECO:0000256" key="2">
    <source>
        <dbReference type="ARBA" id="ARBA00004496"/>
    </source>
</evidence>
<dbReference type="SMART" id="SM00647">
    <property type="entry name" value="IBR"/>
    <property type="match status" value="1"/>
</dbReference>
<reference evidence="13 14" key="1">
    <citation type="journal article" date="2014" name="Nat. Commun.">
        <title>The rainbow trout genome provides novel insights into evolution after whole-genome duplication in vertebrates.</title>
        <authorList>
            <person name="Berthelot C."/>
            <person name="Brunet F."/>
            <person name="Chalopin D."/>
            <person name="Juanchich A."/>
            <person name="Bernard M."/>
            <person name="Noel B."/>
            <person name="Bento P."/>
            <person name="Da Silva C."/>
            <person name="Labadie K."/>
            <person name="Alberti A."/>
            <person name="Aury J.M."/>
            <person name="Louis A."/>
            <person name="Dehais P."/>
            <person name="Bardou P."/>
            <person name="Montfort J."/>
            <person name="Klopp C."/>
            <person name="Cabau C."/>
            <person name="Gaspin C."/>
            <person name="Thorgaard G.H."/>
            <person name="Boussaha M."/>
            <person name="Quillet E."/>
            <person name="Guyomard R."/>
            <person name="Galiana D."/>
            <person name="Bobe J."/>
            <person name="Volff J.N."/>
            <person name="Genet C."/>
            <person name="Wincker P."/>
            <person name="Jaillon O."/>
            <person name="Roest Crollius H."/>
            <person name="Guiguen Y."/>
        </authorList>
    </citation>
    <scope>NUCLEOTIDE SEQUENCE [LARGE SCALE GENOMIC DNA]</scope>
</reference>
<keyword evidence="6 11" id="KW-0863">Zinc-finger</keyword>
<keyword evidence="7" id="KW-0132">Cell division</keyword>
<evidence type="ECO:0000313" key="13">
    <source>
        <dbReference type="EMBL" id="CDQ74812.1"/>
    </source>
</evidence>
<dbReference type="UniPathway" id="UPA00143"/>
<dbReference type="FunFam" id="2.20.25.20:FF:000006">
    <property type="entry name" value="F-box only protein 5"/>
    <property type="match status" value="1"/>
</dbReference>
<dbReference type="SUPFAM" id="SSF81383">
    <property type="entry name" value="F-box domain"/>
    <property type="match status" value="1"/>
</dbReference>
<evidence type="ECO:0000259" key="12">
    <source>
        <dbReference type="PROSITE" id="PS51872"/>
    </source>
</evidence>
<dbReference type="GO" id="GO:0007088">
    <property type="term" value="P:regulation of mitotic nuclear division"/>
    <property type="evidence" value="ECO:0007669"/>
    <property type="project" value="InterPro"/>
</dbReference>
<proteinExistence type="predicted"/>
<keyword evidence="9" id="KW-0862">Zinc</keyword>
<evidence type="ECO:0000256" key="7">
    <source>
        <dbReference type="ARBA" id="ARBA00022776"/>
    </source>
</evidence>
<keyword evidence="5" id="KW-0479">Metal-binding</keyword>
<keyword evidence="8" id="KW-0833">Ubl conjugation pathway</keyword>
<protein>
    <recommendedName>
        <fullName evidence="12">ZBR-type domain-containing protein</fullName>
    </recommendedName>
</protein>
<evidence type="ECO:0000256" key="6">
    <source>
        <dbReference type="ARBA" id="ARBA00022771"/>
    </source>
</evidence>